<evidence type="ECO:0000313" key="1">
    <source>
        <dbReference type="EMBL" id="UWN64275.1"/>
    </source>
</evidence>
<proteinExistence type="predicted"/>
<keyword evidence="2" id="KW-1185">Reference proteome</keyword>
<dbReference type="RefSeq" id="WP_147513214.1">
    <property type="nucleotide sequence ID" value="NZ_CP102252.1"/>
</dbReference>
<organism evidence="1 2">
    <name type="scientific">Alistipes senegalensis JC50</name>
    <dbReference type="NCBI Taxonomy" id="1033732"/>
    <lineage>
        <taxon>Bacteria</taxon>
        <taxon>Pseudomonadati</taxon>
        <taxon>Bacteroidota</taxon>
        <taxon>Bacteroidia</taxon>
        <taxon>Bacteroidales</taxon>
        <taxon>Rikenellaceae</taxon>
        <taxon>Alistipes</taxon>
    </lineage>
</organism>
<accession>A0ABY5V3U5</accession>
<gene>
    <name evidence="1" type="ORF">NQ519_10960</name>
</gene>
<dbReference type="Proteomes" id="UP001058267">
    <property type="component" value="Chromosome"/>
</dbReference>
<reference evidence="1" key="1">
    <citation type="journal article" date="2022" name="Cell">
        <title>Design, construction, and in vivo augmentation of a complex gut microbiome.</title>
        <authorList>
            <person name="Cheng A.G."/>
            <person name="Ho P.Y."/>
            <person name="Aranda-Diaz A."/>
            <person name="Jain S."/>
            <person name="Yu F.B."/>
            <person name="Meng X."/>
            <person name="Wang M."/>
            <person name="Iakiviak M."/>
            <person name="Nagashima K."/>
            <person name="Zhao A."/>
            <person name="Murugkar P."/>
            <person name="Patil A."/>
            <person name="Atabakhsh K."/>
            <person name="Weakley A."/>
            <person name="Yan J."/>
            <person name="Brumbaugh A.R."/>
            <person name="Higginbottom S."/>
            <person name="Dimas A."/>
            <person name="Shiver A.L."/>
            <person name="Deutschbauer A."/>
            <person name="Neff N."/>
            <person name="Sonnenburg J.L."/>
            <person name="Huang K.C."/>
            <person name="Fischbach M.A."/>
        </authorList>
    </citation>
    <scope>NUCLEOTIDE SEQUENCE</scope>
    <source>
        <strain evidence="1">JC50</strain>
    </source>
</reference>
<sequence>MNKLETVMMCLGNANPLIAEYITRYRPSFQIEYKRITTYKPGTQKPFRQIPNEIWAQWEQTIKQNCWRFQKAKTFNQIYDELYGLKIRGVGDKTIRATADYLANKFNISLDSDSSHLMSKRVKSIIRKNGLNLATVCRENFIAINPLFEELTMLEIIDFITRFSDKLE</sequence>
<name>A0ABY5V3U5_9BACT</name>
<protein>
    <submittedName>
        <fullName evidence="1">Uncharacterized protein</fullName>
    </submittedName>
</protein>
<evidence type="ECO:0000313" key="2">
    <source>
        <dbReference type="Proteomes" id="UP001058267"/>
    </source>
</evidence>
<dbReference type="EMBL" id="CP102252">
    <property type="protein sequence ID" value="UWN64275.1"/>
    <property type="molecule type" value="Genomic_DNA"/>
</dbReference>